<dbReference type="OrthoDB" id="9815124at2"/>
<evidence type="ECO:0000259" key="2">
    <source>
        <dbReference type="Pfam" id="PF01261"/>
    </source>
</evidence>
<accession>A0A021VUY5</accession>
<dbReference type="Pfam" id="PF01261">
    <property type="entry name" value="AP_endonuc_2"/>
    <property type="match status" value="1"/>
</dbReference>
<dbReference type="AlphaFoldDB" id="A0A021VUY5"/>
<dbReference type="InterPro" id="IPR050312">
    <property type="entry name" value="IolE/XylAMocC-like"/>
</dbReference>
<name>A0A021VUY5_9CELL</name>
<gene>
    <name evidence="3" type="ORF">N866_01395</name>
</gene>
<comment type="caution">
    <text evidence="3">The sequence shown here is derived from an EMBL/GenBank/DDBJ whole genome shotgun (WGS) entry which is preliminary data.</text>
</comment>
<keyword evidence="4" id="KW-1185">Reference proteome</keyword>
<keyword evidence="1" id="KW-0119">Carbohydrate metabolism</keyword>
<dbReference type="PANTHER" id="PTHR12110:SF53">
    <property type="entry name" value="BLR5974 PROTEIN"/>
    <property type="match status" value="1"/>
</dbReference>
<reference evidence="3 4" key="1">
    <citation type="submission" date="2014-01" db="EMBL/GenBank/DDBJ databases">
        <title>Actinotalea ferrariae CF5-4.</title>
        <authorList>
            <person name="Chen F."/>
            <person name="Li Y."/>
            <person name="Wang G."/>
        </authorList>
    </citation>
    <scope>NUCLEOTIDE SEQUENCE [LARGE SCALE GENOMIC DNA]</scope>
    <source>
        <strain evidence="3 4">CF5-4</strain>
    </source>
</reference>
<evidence type="ECO:0000256" key="1">
    <source>
        <dbReference type="ARBA" id="ARBA00023277"/>
    </source>
</evidence>
<dbReference type="PANTHER" id="PTHR12110">
    <property type="entry name" value="HYDROXYPYRUVATE ISOMERASE"/>
    <property type="match status" value="1"/>
</dbReference>
<dbReference type="Proteomes" id="UP000019753">
    <property type="component" value="Unassembled WGS sequence"/>
</dbReference>
<feature type="domain" description="Xylose isomerase-like TIM barrel" evidence="2">
    <location>
        <begin position="20"/>
        <end position="240"/>
    </location>
</feature>
<evidence type="ECO:0000313" key="4">
    <source>
        <dbReference type="Proteomes" id="UP000019753"/>
    </source>
</evidence>
<evidence type="ECO:0000313" key="3">
    <source>
        <dbReference type="EMBL" id="EYR64938.1"/>
    </source>
</evidence>
<dbReference type="InterPro" id="IPR036237">
    <property type="entry name" value="Xyl_isomerase-like_sf"/>
</dbReference>
<organism evidence="3 4">
    <name type="scientific">Actinotalea ferrariae CF5-4</name>
    <dbReference type="NCBI Taxonomy" id="948458"/>
    <lineage>
        <taxon>Bacteria</taxon>
        <taxon>Bacillati</taxon>
        <taxon>Actinomycetota</taxon>
        <taxon>Actinomycetes</taxon>
        <taxon>Micrococcales</taxon>
        <taxon>Cellulomonadaceae</taxon>
        <taxon>Actinotalea</taxon>
    </lineage>
</organism>
<sequence length="275" mass="30133">MWTLSGFADEIDADLATQCAVLSELGLTHLELRSAWGSNVLDLDDAQVERARAVLRDHDIAVSSIGSPIGKIQVDDPFEPHLVRMDRALEVAERLGAPFIRVFSFFLAPEQSPDAVRDEVVRRMAALAARAEERGVVLLHENEKAIFGDVPERVLDLVTAVGSPALRLAWDPANYVQVGVDPFPEAYALLRPYVDYIQIKDAVRGSGTVVVAGEGDGRIPETVHALREDGYDGFFSMEPHLAEAHHLGGFSGPDGFRRATRTFMAILDAEGVTYR</sequence>
<dbReference type="Gene3D" id="3.20.20.150">
    <property type="entry name" value="Divalent-metal-dependent TIM barrel enzymes"/>
    <property type="match status" value="1"/>
</dbReference>
<dbReference type="GO" id="GO:0016853">
    <property type="term" value="F:isomerase activity"/>
    <property type="evidence" value="ECO:0007669"/>
    <property type="project" value="UniProtKB-KW"/>
</dbReference>
<dbReference type="RefSeq" id="WP_034221983.1">
    <property type="nucleotide sequence ID" value="NZ_AXCW01000011.1"/>
</dbReference>
<dbReference type="EMBL" id="AXCW01000011">
    <property type="protein sequence ID" value="EYR64938.1"/>
    <property type="molecule type" value="Genomic_DNA"/>
</dbReference>
<proteinExistence type="predicted"/>
<dbReference type="SUPFAM" id="SSF51658">
    <property type="entry name" value="Xylose isomerase-like"/>
    <property type="match status" value="1"/>
</dbReference>
<dbReference type="InterPro" id="IPR013022">
    <property type="entry name" value="Xyl_isomerase-like_TIM-brl"/>
</dbReference>
<protein>
    <submittedName>
        <fullName evidence="3">Xylose isomerase</fullName>
    </submittedName>
</protein>
<keyword evidence="3" id="KW-0413">Isomerase</keyword>